<dbReference type="GO" id="GO:0032259">
    <property type="term" value="P:methylation"/>
    <property type="evidence" value="ECO:0007669"/>
    <property type="project" value="UniProtKB-KW"/>
</dbReference>
<dbReference type="InterPro" id="IPR052514">
    <property type="entry name" value="SAM-dependent_MTase"/>
</dbReference>
<evidence type="ECO:0000313" key="2">
    <source>
        <dbReference type="EMBL" id="MCO6419440.1"/>
    </source>
</evidence>
<gene>
    <name evidence="2" type="ORF">JYK14_25230</name>
</gene>
<sequence>MSNTMLRWLSRSEPHVPPAVPARRRETYCYLGDHRALTVTHRGHKIFLDTNDIGMTPHIALDGVWEREVEMLLGRLLRPGAKAVEVGSNMGYHTLAMAEAIGAAGHIHAFEANPVVLPLLRATIAVNGFAPRVTLHPEAALDTAGMVEFTSDPEHIGSGHLAVLGEGTNYSRRVSVKAVTLDEALQRRGPLDLLRMDAEGTEPQVLRGAATLLRESPELVIVTEWSAPMMAARSDLGAMIFWLEEMGFRFWWLGAEARLEPVATAALPELPHGEVIIARSLPGGLSPA</sequence>
<evidence type="ECO:0000259" key="1">
    <source>
        <dbReference type="Pfam" id="PF05050"/>
    </source>
</evidence>
<keyword evidence="3" id="KW-1185">Reference proteome</keyword>
<dbReference type="PANTHER" id="PTHR34203">
    <property type="entry name" value="METHYLTRANSFERASE, FKBM FAMILY PROTEIN"/>
    <property type="match status" value="1"/>
</dbReference>
<dbReference type="InterPro" id="IPR029063">
    <property type="entry name" value="SAM-dependent_MTases_sf"/>
</dbReference>
<dbReference type="InterPro" id="IPR006342">
    <property type="entry name" value="FkbM_mtfrase"/>
</dbReference>
<dbReference type="EMBL" id="JAFIRR010000194">
    <property type="protein sequence ID" value="MCO6419440.1"/>
    <property type="molecule type" value="Genomic_DNA"/>
</dbReference>
<comment type="caution">
    <text evidence="2">The sequence shown here is derived from an EMBL/GenBank/DDBJ whole genome shotgun (WGS) entry which is preliminary data.</text>
</comment>
<dbReference type="Proteomes" id="UP001523392">
    <property type="component" value="Unassembled WGS sequence"/>
</dbReference>
<organism evidence="2 3">
    <name type="scientific">Siccirubricoccus soli</name>
    <dbReference type="NCBI Taxonomy" id="2899147"/>
    <lineage>
        <taxon>Bacteria</taxon>
        <taxon>Pseudomonadati</taxon>
        <taxon>Pseudomonadota</taxon>
        <taxon>Alphaproteobacteria</taxon>
        <taxon>Acetobacterales</taxon>
        <taxon>Roseomonadaceae</taxon>
        <taxon>Siccirubricoccus</taxon>
    </lineage>
</organism>
<dbReference type="Gene3D" id="3.40.50.150">
    <property type="entry name" value="Vaccinia Virus protein VP39"/>
    <property type="match status" value="1"/>
</dbReference>
<proteinExistence type="predicted"/>
<dbReference type="PANTHER" id="PTHR34203:SF15">
    <property type="entry name" value="SLL1173 PROTEIN"/>
    <property type="match status" value="1"/>
</dbReference>
<dbReference type="Pfam" id="PF05050">
    <property type="entry name" value="Methyltransf_21"/>
    <property type="match status" value="1"/>
</dbReference>
<dbReference type="RefSeq" id="WP_252956095.1">
    <property type="nucleotide sequence ID" value="NZ_JAFIRR010000194.1"/>
</dbReference>
<name>A0ABT1DDV9_9PROT</name>
<dbReference type="SUPFAM" id="SSF53335">
    <property type="entry name" value="S-adenosyl-L-methionine-dependent methyltransferases"/>
    <property type="match status" value="1"/>
</dbReference>
<evidence type="ECO:0000313" key="3">
    <source>
        <dbReference type="Proteomes" id="UP001523392"/>
    </source>
</evidence>
<feature type="domain" description="Methyltransferase FkbM" evidence="1">
    <location>
        <begin position="85"/>
        <end position="250"/>
    </location>
</feature>
<dbReference type="GO" id="GO:0008168">
    <property type="term" value="F:methyltransferase activity"/>
    <property type="evidence" value="ECO:0007669"/>
    <property type="project" value="UniProtKB-KW"/>
</dbReference>
<reference evidence="2 3" key="1">
    <citation type="submission" date="2021-12" db="EMBL/GenBank/DDBJ databases">
        <title>Siccirubricoccus leaddurans sp. nov., a high concentration Zn2+ tolerance bacterium.</title>
        <authorList>
            <person name="Cao Y."/>
        </authorList>
    </citation>
    <scope>NUCLEOTIDE SEQUENCE [LARGE SCALE GENOMIC DNA]</scope>
    <source>
        <strain evidence="2 3">KC 17139</strain>
    </source>
</reference>
<protein>
    <submittedName>
        <fullName evidence="2">FkbM family methyltransferase</fullName>
    </submittedName>
</protein>
<dbReference type="NCBIfam" id="TIGR01444">
    <property type="entry name" value="fkbM_fam"/>
    <property type="match status" value="1"/>
</dbReference>
<accession>A0ABT1DDV9</accession>
<keyword evidence="2" id="KW-0489">Methyltransferase</keyword>
<keyword evidence="2" id="KW-0808">Transferase</keyword>